<evidence type="ECO:0000256" key="8">
    <source>
        <dbReference type="ARBA" id="ARBA00022989"/>
    </source>
</evidence>
<dbReference type="PROSITE" id="PS50859">
    <property type="entry name" value="LONGIN"/>
    <property type="match status" value="1"/>
</dbReference>
<feature type="transmembrane region" description="Helical" evidence="15">
    <location>
        <begin position="186"/>
        <end position="210"/>
    </location>
</feature>
<keyword evidence="10 14" id="KW-0175">Coiled coil</keyword>
<evidence type="ECO:0000256" key="6">
    <source>
        <dbReference type="ARBA" id="ARBA00022824"/>
    </source>
</evidence>
<evidence type="ECO:0000256" key="1">
    <source>
        <dbReference type="ARBA" id="ARBA00004163"/>
    </source>
</evidence>
<evidence type="ECO:0000256" key="14">
    <source>
        <dbReference type="PROSITE-ProRule" id="PRU00290"/>
    </source>
</evidence>
<keyword evidence="5 15" id="KW-0812">Transmembrane</keyword>
<keyword evidence="8 15" id="KW-1133">Transmembrane helix</keyword>
<evidence type="ECO:0000259" key="16">
    <source>
        <dbReference type="PROSITE" id="PS50859"/>
    </source>
</evidence>
<reference evidence="18" key="1">
    <citation type="submission" date="2010-03" db="EMBL/GenBank/DDBJ databases">
        <title>Lepeophtheirus salmonis ESTs and full-length cDNAs.</title>
        <authorList>
            <person name="Yasuike M."/>
            <person name="von Schalburg K."/>
            <person name="Cooper G."/>
            <person name="Leong J."/>
            <person name="Jones S.R.M."/>
            <person name="Koop B.F."/>
        </authorList>
    </citation>
    <scope>NUCLEOTIDE SEQUENCE</scope>
    <source>
        <tissue evidence="18">Whole</tissue>
    </source>
</reference>
<evidence type="ECO:0000256" key="10">
    <source>
        <dbReference type="ARBA" id="ARBA00023054"/>
    </source>
</evidence>
<evidence type="ECO:0000313" key="18">
    <source>
        <dbReference type="EMBL" id="ADD24346.1"/>
    </source>
</evidence>
<keyword evidence="9" id="KW-0333">Golgi apparatus</keyword>
<evidence type="ECO:0000256" key="3">
    <source>
        <dbReference type="ARBA" id="ARBA00008025"/>
    </source>
</evidence>
<evidence type="ECO:0000256" key="4">
    <source>
        <dbReference type="ARBA" id="ARBA00022448"/>
    </source>
</evidence>
<dbReference type="Pfam" id="PF00957">
    <property type="entry name" value="Synaptobrevin"/>
    <property type="match status" value="1"/>
</dbReference>
<evidence type="ECO:0000256" key="9">
    <source>
        <dbReference type="ARBA" id="ARBA00023034"/>
    </source>
</evidence>
<dbReference type="GO" id="GO:0006888">
    <property type="term" value="P:endoplasmic reticulum to Golgi vesicle-mediated transport"/>
    <property type="evidence" value="ECO:0007669"/>
    <property type="project" value="InterPro"/>
</dbReference>
<dbReference type="GO" id="GO:0006890">
    <property type="term" value="P:retrograde vesicle-mediated transport, Golgi to endoplasmic reticulum"/>
    <property type="evidence" value="ECO:0007669"/>
    <property type="project" value="InterPro"/>
</dbReference>
<evidence type="ECO:0000256" key="5">
    <source>
        <dbReference type="ARBA" id="ARBA00022692"/>
    </source>
</evidence>
<dbReference type="InterPro" id="IPR042855">
    <property type="entry name" value="V_SNARE_CC"/>
</dbReference>
<dbReference type="GO" id="GO:0005484">
    <property type="term" value="F:SNAP receptor activity"/>
    <property type="evidence" value="ECO:0007669"/>
    <property type="project" value="InterPro"/>
</dbReference>
<keyword evidence="11 15" id="KW-0472">Membrane</keyword>
<name>D3PGF0_LEPSM</name>
<evidence type="ECO:0000259" key="17">
    <source>
        <dbReference type="PROSITE" id="PS50892"/>
    </source>
</evidence>
<keyword evidence="6" id="KW-0256">Endoplasmic reticulum</keyword>
<sequence length="213" mass="24469">MVLMTMIARLVDGLPLAASMQEDEELGKGIVDYQNQAKKLFRTLNTDSPNQCSIESGPYLFHYLIDQGACFLTLCDRNFNKKLAYSFLEDLSQEFHSQFGDKIHIVNRPYPFIEFDTYIQKAKKNYMDSRGKRHLSSINVELQGVQRIMVQNMDDVLQRGAILSELDSKAQNLSMMSARYKKDTSALNATSWKAIGVGCTIIFVFFIIWYKVY</sequence>
<dbReference type="PROSITE" id="PS50892">
    <property type="entry name" value="V_SNARE"/>
    <property type="match status" value="1"/>
</dbReference>
<dbReference type="GO" id="GO:0005794">
    <property type="term" value="C:Golgi apparatus"/>
    <property type="evidence" value="ECO:0007669"/>
    <property type="project" value="UniProtKB-SubCell"/>
</dbReference>
<accession>D3PGF0</accession>
<dbReference type="GO" id="GO:0005789">
    <property type="term" value="C:endoplasmic reticulum membrane"/>
    <property type="evidence" value="ECO:0007669"/>
    <property type="project" value="UniProtKB-SubCell"/>
</dbReference>
<keyword evidence="4" id="KW-0813">Transport</keyword>
<dbReference type="GO" id="GO:0015031">
    <property type="term" value="P:protein transport"/>
    <property type="evidence" value="ECO:0007669"/>
    <property type="project" value="UniProtKB-KW"/>
</dbReference>
<comment type="subcellular location">
    <subcellularLocation>
        <location evidence="1">Endoplasmic reticulum membrane</location>
        <topology evidence="1">Single-pass type IV membrane protein</topology>
    </subcellularLocation>
    <subcellularLocation>
        <location evidence="13">Golgi apparatus</location>
        <location evidence="13">cis-Golgi network membrane</location>
    </subcellularLocation>
    <subcellularLocation>
        <location evidence="2">Melanosome</location>
    </subcellularLocation>
</comment>
<evidence type="ECO:0000256" key="13">
    <source>
        <dbReference type="ARBA" id="ARBA00024188"/>
    </source>
</evidence>
<comment type="function">
    <text evidence="12">SNARE involved in targeting and fusion of ER-derived transport vesicles with the Golgi complex as well as Golgi-derived retrograde transport vesicles with the ER.</text>
</comment>
<dbReference type="SMART" id="SM01270">
    <property type="entry name" value="Longin"/>
    <property type="match status" value="1"/>
</dbReference>
<organism evidence="18">
    <name type="scientific">Lepeophtheirus salmonis</name>
    <name type="common">Salmon louse</name>
    <name type="synonym">Caligus salmonis</name>
    <dbReference type="NCBI Taxonomy" id="72036"/>
    <lineage>
        <taxon>Eukaryota</taxon>
        <taxon>Metazoa</taxon>
        <taxon>Ecdysozoa</taxon>
        <taxon>Arthropoda</taxon>
        <taxon>Crustacea</taxon>
        <taxon>Multicrustacea</taxon>
        <taxon>Hexanauplia</taxon>
        <taxon>Copepoda</taxon>
        <taxon>Siphonostomatoida</taxon>
        <taxon>Caligidae</taxon>
        <taxon>Lepeophtheirus</taxon>
    </lineage>
</organism>
<evidence type="ECO:0000256" key="11">
    <source>
        <dbReference type="ARBA" id="ARBA00023136"/>
    </source>
</evidence>
<dbReference type="SUPFAM" id="SSF58038">
    <property type="entry name" value="SNARE fusion complex"/>
    <property type="match status" value="1"/>
</dbReference>
<proteinExistence type="evidence at transcript level"/>
<comment type="similarity">
    <text evidence="3">Belongs to the synaptobrevin family.</text>
</comment>
<evidence type="ECO:0000256" key="2">
    <source>
        <dbReference type="ARBA" id="ARBA00004223"/>
    </source>
</evidence>
<keyword evidence="7" id="KW-0653">Protein transport</keyword>
<dbReference type="CDD" id="cd14824">
    <property type="entry name" value="Longin"/>
    <property type="match status" value="1"/>
</dbReference>
<dbReference type="EMBL" id="BT120706">
    <property type="protein sequence ID" value="ADD24346.1"/>
    <property type="molecule type" value="mRNA"/>
</dbReference>
<dbReference type="SUPFAM" id="SSF64356">
    <property type="entry name" value="SNARE-like"/>
    <property type="match status" value="1"/>
</dbReference>
<gene>
    <name evidence="18" type="primary">S22BB</name>
</gene>
<dbReference type="InterPro" id="IPR011012">
    <property type="entry name" value="Longin-like_dom_sf"/>
</dbReference>
<dbReference type="Gene3D" id="3.30.450.50">
    <property type="entry name" value="Longin domain"/>
    <property type="match status" value="1"/>
</dbReference>
<feature type="domain" description="Longin" evidence="16">
    <location>
        <begin position="6"/>
        <end position="119"/>
    </location>
</feature>
<dbReference type="AlphaFoldDB" id="D3PGF0"/>
<dbReference type="InterPro" id="IPR010908">
    <property type="entry name" value="Longin_dom"/>
</dbReference>
<feature type="domain" description="V-SNARE coiled-coil homology" evidence="17">
    <location>
        <begin position="134"/>
        <end position="194"/>
    </location>
</feature>
<dbReference type="Gene3D" id="1.20.5.110">
    <property type="match status" value="1"/>
</dbReference>
<dbReference type="Pfam" id="PF13774">
    <property type="entry name" value="Longin"/>
    <property type="match status" value="1"/>
</dbReference>
<dbReference type="InterPro" id="IPR044565">
    <property type="entry name" value="Sec22"/>
</dbReference>
<dbReference type="CDD" id="cd15866">
    <property type="entry name" value="R-SNARE_SEC22"/>
    <property type="match status" value="1"/>
</dbReference>
<evidence type="ECO:0000256" key="7">
    <source>
        <dbReference type="ARBA" id="ARBA00022927"/>
    </source>
</evidence>
<evidence type="ECO:0000256" key="15">
    <source>
        <dbReference type="SAM" id="Phobius"/>
    </source>
</evidence>
<dbReference type="PANTHER" id="PTHR45837">
    <property type="entry name" value="VESICLE-TRAFFICKING PROTEIN SEC22B"/>
    <property type="match status" value="1"/>
</dbReference>
<protein>
    <submittedName>
        <fullName evidence="18">Vesicle-trafficking protein SEC22b-B</fullName>
    </submittedName>
</protein>
<dbReference type="OrthoDB" id="1719357at2759"/>
<evidence type="ECO:0000256" key="12">
    <source>
        <dbReference type="ARBA" id="ARBA00024173"/>
    </source>
</evidence>